<dbReference type="InterPro" id="IPR009061">
    <property type="entry name" value="DNA-bd_dom_put_sf"/>
</dbReference>
<dbReference type="SMART" id="SM00874">
    <property type="entry name" value="B5"/>
    <property type="match status" value="1"/>
</dbReference>
<dbReference type="Pfam" id="PF03483">
    <property type="entry name" value="B3_4"/>
    <property type="match status" value="1"/>
</dbReference>
<evidence type="ECO:0000259" key="14">
    <source>
        <dbReference type="PROSITE" id="PS51483"/>
    </source>
</evidence>
<dbReference type="EMBL" id="JALLKP010000002">
    <property type="protein sequence ID" value="KAK2196300.1"/>
    <property type="molecule type" value="Genomic_DNA"/>
</dbReference>
<dbReference type="SUPFAM" id="SSF46955">
    <property type="entry name" value="Putative DNA-binding domain"/>
    <property type="match status" value="1"/>
</dbReference>
<dbReference type="Gene3D" id="3.50.40.10">
    <property type="entry name" value="Phenylalanyl-trna Synthetase, Chain B, domain 3"/>
    <property type="match status" value="1"/>
</dbReference>
<feature type="domain" description="B5" evidence="14">
    <location>
        <begin position="294"/>
        <end position="371"/>
    </location>
</feature>
<dbReference type="GO" id="GO:0004826">
    <property type="term" value="F:phenylalanine-tRNA ligase activity"/>
    <property type="evidence" value="ECO:0007669"/>
    <property type="project" value="UniProtKB-EC"/>
</dbReference>
<dbReference type="SUPFAM" id="SSF55681">
    <property type="entry name" value="Class II aaRS and biotin synthetases"/>
    <property type="match status" value="1"/>
</dbReference>
<evidence type="ECO:0000256" key="12">
    <source>
        <dbReference type="ARBA" id="ARBA00023146"/>
    </source>
</evidence>
<dbReference type="Pfam" id="PF18262">
    <property type="entry name" value="PhetRS_B1"/>
    <property type="match status" value="1"/>
</dbReference>
<dbReference type="EC" id="6.1.1.20" evidence="4"/>
<evidence type="ECO:0000256" key="11">
    <source>
        <dbReference type="ARBA" id="ARBA00022917"/>
    </source>
</evidence>
<name>A0AAD9UP25_9APIC</name>
<comment type="cofactor">
    <cofactor evidence="1">
        <name>Mg(2+)</name>
        <dbReference type="ChEBI" id="CHEBI:18420"/>
    </cofactor>
</comment>
<reference evidence="15" key="1">
    <citation type="journal article" date="2023" name="Nat. Microbiol.">
        <title>Babesia duncani multi-omics identifies virulence factors and drug targets.</title>
        <authorList>
            <person name="Singh P."/>
            <person name="Lonardi S."/>
            <person name="Liang Q."/>
            <person name="Vydyam P."/>
            <person name="Khabirova E."/>
            <person name="Fang T."/>
            <person name="Gihaz S."/>
            <person name="Thekkiniath J."/>
            <person name="Munshi M."/>
            <person name="Abel S."/>
            <person name="Ciampossin L."/>
            <person name="Batugedara G."/>
            <person name="Gupta M."/>
            <person name="Lu X.M."/>
            <person name="Lenz T."/>
            <person name="Chakravarty S."/>
            <person name="Cornillot E."/>
            <person name="Hu Y."/>
            <person name="Ma W."/>
            <person name="Gonzalez L.M."/>
            <person name="Sanchez S."/>
            <person name="Estrada K."/>
            <person name="Sanchez-Flores A."/>
            <person name="Montero E."/>
            <person name="Harb O.S."/>
            <person name="Le Roch K.G."/>
            <person name="Mamoun C.B."/>
        </authorList>
    </citation>
    <scope>NUCLEOTIDE SEQUENCE</scope>
    <source>
        <strain evidence="15">WA1</strain>
    </source>
</reference>
<sequence>MPTITLAKLDLIHRLEGICGLDELEEIAFDYGLEYDGLDVVDGQEFVKYEVPANRYDLLCMEGFVRAIRCYRKSEDVPNYRLDPQKPLHEVTVAPECLGWRPYICCAILRNVKLTKSNFGNMIDLQEKLHQNYCRKRSIAAIGVHDLDKIAFPIQYCMQKPQDIKFAPLTHPNETMDAATLLENYQSTHLKHYANLIRSWEMYPVVHDSKGLVSLPPVINSARTLVTLGTRNLFIEVTCTNLNRGNVVLNQLVSSLSEYCATPFTVEPVRVRYPTSAKGNMANQHPESQITPNIDTREMACKLDEICTTTGIEKLDANTTCALLKRMMLSAIPISKDEIRVTIPIIRADIQHACDIAEDVAIAYNYNSILPRKFKRGFCNKTSLVCSKLRFVMTSCGYRESLTPIIDSIRGQFDALGRHDKDSAVYINNSKIPELQVCRTSLLPGLLRSVHARKSAPLPTMLYEVGHVITLCPSAETGAESILKFGAAYSDTRAGLEDLQGILELLLNEFGFYSTYQRWECNLKQTEMPSKFKFEYSLEQTTGWFLLYVVESLAISSSVHDGIELFGITVLECTMVSGKSQLHLYNDTCFTLFRRRHSIRHGSFTSWLPEQMQAASLTVITCTYTKSITNYSFSIEYGCILGGLKYVLSMKLDKGSNDGELVIGSFGPLDGSNGPVYCKVSYETLDCSNSEFSHVWVVKLYETTQGSLEISKLMAALPEDINYSLAGRAGFHHIPMDFTWLEDKSWIPSLSKSPRSLRIKFINLTRRHLVLNQQKTFLDEGKWAEYPRDELLASKGTEFGVRCVGFFGSISGTCTWSIIGKEDTITLSFEQPSIGSLTVIGNSTSTDYAVLVHTLVMREALACVHLVSSSQPVKTGLDIWMARAINPNILPRGFQLYQLPRDAEGSILFESLTSSIVSLPLDAPDVTRSLLRYHQGSLEQGETTELVEFAIKSPRVFYSNLNPTLTRKILLNSLLYLEWGIGDEKFCRLFQPDERIHLRSDCIGGIDDKGVILNSHVISRLHAKNKNAQIDTRPQNTPNVPFFNTLPQAQLLEHANTIFHTVCSGLEPFIDKHLTRRFGADWINVCKIPPGHVWQHPSEQKAKIDIEGTLYLVTVYWIEIFEPVLKESEWLHMLQVVIHINKYAPERSNLLGKPGNGPV</sequence>
<dbReference type="PANTHER" id="PTHR10947:SF0">
    <property type="entry name" value="PHENYLALANINE--TRNA LIGASE BETA SUBUNIT"/>
    <property type="match status" value="1"/>
</dbReference>
<dbReference type="InterPro" id="IPR020825">
    <property type="entry name" value="Phe-tRNA_synthase-like_B3/B4"/>
</dbReference>
<evidence type="ECO:0000256" key="4">
    <source>
        <dbReference type="ARBA" id="ARBA00012814"/>
    </source>
</evidence>
<dbReference type="NCBIfam" id="TIGR00471">
    <property type="entry name" value="pheT_arch"/>
    <property type="match status" value="1"/>
</dbReference>
<dbReference type="InterPro" id="IPR005146">
    <property type="entry name" value="B3/B4_tRNA-bd"/>
</dbReference>
<keyword evidence="12" id="KW-0030">Aminoacyl-tRNA synthetase</keyword>
<gene>
    <name evidence="15" type="ORF">BdWA1_001542</name>
</gene>
<dbReference type="GO" id="GO:0009328">
    <property type="term" value="C:phenylalanine-tRNA ligase complex"/>
    <property type="evidence" value="ECO:0007669"/>
    <property type="project" value="TreeGrafter"/>
</dbReference>
<dbReference type="InterPro" id="IPR045864">
    <property type="entry name" value="aa-tRNA-synth_II/BPL/LPL"/>
</dbReference>
<keyword evidence="11" id="KW-0648">Protein biosynthesis</keyword>
<evidence type="ECO:0000313" key="16">
    <source>
        <dbReference type="Proteomes" id="UP001214638"/>
    </source>
</evidence>
<keyword evidence="5" id="KW-0963">Cytoplasm</keyword>
<dbReference type="PROSITE" id="PS51483">
    <property type="entry name" value="B5"/>
    <property type="match status" value="1"/>
</dbReference>
<dbReference type="InterPro" id="IPR045060">
    <property type="entry name" value="Phe-tRNA-ligase_IIc_bsu"/>
</dbReference>
<accession>A0AAD9UP25</accession>
<dbReference type="Gene3D" id="3.30.930.10">
    <property type="entry name" value="Bira Bifunctional Protein, Domain 2"/>
    <property type="match status" value="1"/>
</dbReference>
<dbReference type="GeneID" id="94335840"/>
<evidence type="ECO:0000256" key="6">
    <source>
        <dbReference type="ARBA" id="ARBA00022598"/>
    </source>
</evidence>
<dbReference type="GO" id="GO:0005524">
    <property type="term" value="F:ATP binding"/>
    <property type="evidence" value="ECO:0007669"/>
    <property type="project" value="UniProtKB-KW"/>
</dbReference>
<evidence type="ECO:0000256" key="7">
    <source>
        <dbReference type="ARBA" id="ARBA00022723"/>
    </source>
</evidence>
<dbReference type="Gene3D" id="2.60.270.50">
    <property type="match status" value="1"/>
</dbReference>
<dbReference type="InterPro" id="IPR041616">
    <property type="entry name" value="PheRS_beta_core"/>
</dbReference>
<protein>
    <recommendedName>
        <fullName evidence="4">phenylalanine--tRNA ligase</fullName>
        <ecNumber evidence="4">6.1.1.20</ecNumber>
    </recommendedName>
    <alternativeName>
        <fullName evidence="13">Phenylalanyl-tRNA synthetase beta subunit</fullName>
    </alternativeName>
</protein>
<dbReference type="KEGG" id="bdw:94335840"/>
<organism evidence="15 16">
    <name type="scientific">Babesia duncani</name>
    <dbReference type="NCBI Taxonomy" id="323732"/>
    <lineage>
        <taxon>Eukaryota</taxon>
        <taxon>Sar</taxon>
        <taxon>Alveolata</taxon>
        <taxon>Apicomplexa</taxon>
        <taxon>Aconoidasida</taxon>
        <taxon>Piroplasmida</taxon>
        <taxon>Babesiidae</taxon>
        <taxon>Babesia</taxon>
    </lineage>
</organism>
<dbReference type="PANTHER" id="PTHR10947">
    <property type="entry name" value="PHENYLALANYL-TRNA SYNTHETASE BETA CHAIN AND LEUCINE-RICH REPEAT-CONTAINING PROTEIN 47"/>
    <property type="match status" value="1"/>
</dbReference>
<dbReference type="GO" id="GO:0003723">
    <property type="term" value="F:RNA binding"/>
    <property type="evidence" value="ECO:0007669"/>
    <property type="project" value="InterPro"/>
</dbReference>
<dbReference type="InterPro" id="IPR004531">
    <property type="entry name" value="Phe-tRNA-synth_IIc_bsu_arc_euk"/>
</dbReference>
<evidence type="ECO:0000256" key="1">
    <source>
        <dbReference type="ARBA" id="ARBA00001946"/>
    </source>
</evidence>
<dbReference type="Pfam" id="PF03484">
    <property type="entry name" value="B5"/>
    <property type="match status" value="1"/>
</dbReference>
<keyword evidence="9" id="KW-0067">ATP-binding</keyword>
<keyword evidence="8" id="KW-0547">Nucleotide-binding</keyword>
<evidence type="ECO:0000256" key="2">
    <source>
        <dbReference type="ARBA" id="ARBA00004496"/>
    </source>
</evidence>
<dbReference type="InterPro" id="IPR040659">
    <property type="entry name" value="PhetRS_B1"/>
</dbReference>
<dbReference type="Proteomes" id="UP001214638">
    <property type="component" value="Unassembled WGS sequence"/>
</dbReference>
<dbReference type="InterPro" id="IPR005147">
    <property type="entry name" value="tRNA_synthase_B5-dom"/>
</dbReference>
<evidence type="ECO:0000256" key="8">
    <source>
        <dbReference type="ARBA" id="ARBA00022741"/>
    </source>
</evidence>
<evidence type="ECO:0000256" key="5">
    <source>
        <dbReference type="ARBA" id="ARBA00022490"/>
    </source>
</evidence>
<evidence type="ECO:0000256" key="10">
    <source>
        <dbReference type="ARBA" id="ARBA00022842"/>
    </source>
</evidence>
<dbReference type="AlphaFoldDB" id="A0AAD9UP25"/>
<dbReference type="GO" id="GO:0006432">
    <property type="term" value="P:phenylalanyl-tRNA aminoacylation"/>
    <property type="evidence" value="ECO:0007669"/>
    <property type="project" value="InterPro"/>
</dbReference>
<dbReference type="Gene3D" id="3.30.56.10">
    <property type="match status" value="2"/>
</dbReference>
<dbReference type="GO" id="GO:0000287">
    <property type="term" value="F:magnesium ion binding"/>
    <property type="evidence" value="ECO:0007669"/>
    <property type="project" value="InterPro"/>
</dbReference>
<evidence type="ECO:0000256" key="9">
    <source>
        <dbReference type="ARBA" id="ARBA00022840"/>
    </source>
</evidence>
<dbReference type="RefSeq" id="XP_067803142.1">
    <property type="nucleotide sequence ID" value="XM_067946578.1"/>
</dbReference>
<dbReference type="SMART" id="SM00873">
    <property type="entry name" value="B3_4"/>
    <property type="match status" value="1"/>
</dbReference>
<comment type="subcellular location">
    <subcellularLocation>
        <location evidence="2">Cytoplasm</location>
    </subcellularLocation>
</comment>
<keyword evidence="10" id="KW-0460">Magnesium</keyword>
<evidence type="ECO:0000256" key="13">
    <source>
        <dbReference type="ARBA" id="ARBA00033189"/>
    </source>
</evidence>
<evidence type="ECO:0000313" key="15">
    <source>
        <dbReference type="EMBL" id="KAK2196300.1"/>
    </source>
</evidence>
<proteinExistence type="inferred from homology"/>
<comment type="caution">
    <text evidence="15">The sequence shown here is derived from an EMBL/GenBank/DDBJ whole genome shotgun (WGS) entry which is preliminary data.</text>
</comment>
<dbReference type="Pfam" id="PF17759">
    <property type="entry name" value="tRNA_synthFbeta"/>
    <property type="match status" value="1"/>
</dbReference>
<dbReference type="FunFam" id="3.50.40.10:FF:000002">
    <property type="entry name" value="phenylalanine--tRNA ligase beta subunit"/>
    <property type="match status" value="1"/>
</dbReference>
<keyword evidence="6 15" id="KW-0436">Ligase</keyword>
<comment type="similarity">
    <text evidence="3">Belongs to the phenylalanyl-tRNA synthetase beta subunit family. Type 2 subfamily.</text>
</comment>
<keyword evidence="16" id="KW-1185">Reference proteome</keyword>
<evidence type="ECO:0000256" key="3">
    <source>
        <dbReference type="ARBA" id="ARBA00007438"/>
    </source>
</evidence>
<keyword evidence="7" id="KW-0479">Metal-binding</keyword>